<keyword evidence="5 6" id="KW-0472">Membrane</keyword>
<evidence type="ECO:0000259" key="7">
    <source>
        <dbReference type="Pfam" id="PF13396"/>
    </source>
</evidence>
<evidence type="ECO:0000313" key="8">
    <source>
        <dbReference type="EMBL" id="MFC5988578.1"/>
    </source>
</evidence>
<dbReference type="Pfam" id="PF13396">
    <property type="entry name" value="PLDc_N"/>
    <property type="match status" value="1"/>
</dbReference>
<keyword evidence="9" id="KW-1185">Reference proteome</keyword>
<name>A0ABW1ITW2_9BACL</name>
<evidence type="ECO:0000256" key="5">
    <source>
        <dbReference type="ARBA" id="ARBA00023136"/>
    </source>
</evidence>
<proteinExistence type="predicted"/>
<feature type="transmembrane region" description="Helical" evidence="6">
    <location>
        <begin position="6"/>
        <end position="33"/>
    </location>
</feature>
<protein>
    <submittedName>
        <fullName evidence="8">PLDc N-terminal domain-containing protein</fullName>
    </submittedName>
</protein>
<accession>A0ABW1ITW2</accession>
<evidence type="ECO:0000313" key="9">
    <source>
        <dbReference type="Proteomes" id="UP001596250"/>
    </source>
</evidence>
<evidence type="ECO:0000256" key="3">
    <source>
        <dbReference type="ARBA" id="ARBA00022692"/>
    </source>
</evidence>
<dbReference type="Proteomes" id="UP001596250">
    <property type="component" value="Unassembled WGS sequence"/>
</dbReference>
<comment type="subcellular location">
    <subcellularLocation>
        <location evidence="1">Cell membrane</location>
        <topology evidence="1">Multi-pass membrane protein</topology>
    </subcellularLocation>
</comment>
<feature type="transmembrane region" description="Helical" evidence="6">
    <location>
        <begin position="45"/>
        <end position="67"/>
    </location>
</feature>
<reference evidence="9" key="1">
    <citation type="journal article" date="2019" name="Int. J. Syst. Evol. Microbiol.">
        <title>The Global Catalogue of Microorganisms (GCM) 10K type strain sequencing project: providing services to taxonomists for standard genome sequencing and annotation.</title>
        <authorList>
            <consortium name="The Broad Institute Genomics Platform"/>
            <consortium name="The Broad Institute Genome Sequencing Center for Infectious Disease"/>
            <person name="Wu L."/>
            <person name="Ma J."/>
        </authorList>
    </citation>
    <scope>NUCLEOTIDE SEQUENCE [LARGE SCALE GENOMIC DNA]</scope>
    <source>
        <strain evidence="9">CCM 8749</strain>
    </source>
</reference>
<keyword evidence="4 6" id="KW-1133">Transmembrane helix</keyword>
<gene>
    <name evidence="8" type="ORF">ACFPXP_19415</name>
</gene>
<evidence type="ECO:0000256" key="6">
    <source>
        <dbReference type="SAM" id="Phobius"/>
    </source>
</evidence>
<feature type="domain" description="Cardiolipin synthase N-terminal" evidence="7">
    <location>
        <begin position="29"/>
        <end position="68"/>
    </location>
</feature>
<dbReference type="RefSeq" id="WP_379896074.1">
    <property type="nucleotide sequence ID" value="NZ_CBCSCT010000011.1"/>
</dbReference>
<dbReference type="InterPro" id="IPR027379">
    <property type="entry name" value="CLS_N"/>
</dbReference>
<evidence type="ECO:0000256" key="2">
    <source>
        <dbReference type="ARBA" id="ARBA00022475"/>
    </source>
</evidence>
<sequence>MGALGIVSGVLFLFAMFGLLLLVLNVVTSIWAYHDALRKGNSKEYALIVLVGTLIFPVVGLIVYLLIRSDRY</sequence>
<keyword evidence="2" id="KW-1003">Cell membrane</keyword>
<evidence type="ECO:0000256" key="4">
    <source>
        <dbReference type="ARBA" id="ARBA00022989"/>
    </source>
</evidence>
<keyword evidence="3 6" id="KW-0812">Transmembrane</keyword>
<evidence type="ECO:0000256" key="1">
    <source>
        <dbReference type="ARBA" id="ARBA00004651"/>
    </source>
</evidence>
<organism evidence="8 9">
    <name type="scientific">Marinicrinis lubricantis</name>
    <dbReference type="NCBI Taxonomy" id="2086470"/>
    <lineage>
        <taxon>Bacteria</taxon>
        <taxon>Bacillati</taxon>
        <taxon>Bacillota</taxon>
        <taxon>Bacilli</taxon>
        <taxon>Bacillales</taxon>
        <taxon>Paenibacillaceae</taxon>
    </lineage>
</organism>
<dbReference type="EMBL" id="JBHSQV010000182">
    <property type="protein sequence ID" value="MFC5988578.1"/>
    <property type="molecule type" value="Genomic_DNA"/>
</dbReference>
<comment type="caution">
    <text evidence="8">The sequence shown here is derived from an EMBL/GenBank/DDBJ whole genome shotgun (WGS) entry which is preliminary data.</text>
</comment>